<dbReference type="Gene3D" id="3.30.470.20">
    <property type="entry name" value="ATP-grasp fold, B domain"/>
    <property type="match status" value="1"/>
</dbReference>
<dbReference type="GO" id="GO:0016874">
    <property type="term" value="F:ligase activity"/>
    <property type="evidence" value="ECO:0007669"/>
    <property type="project" value="UniProtKB-KW"/>
</dbReference>
<dbReference type="Proteomes" id="UP001267426">
    <property type="component" value="Unassembled WGS sequence"/>
</dbReference>
<evidence type="ECO:0000256" key="3">
    <source>
        <dbReference type="PROSITE-ProRule" id="PRU00409"/>
    </source>
</evidence>
<reference evidence="5 6" key="1">
    <citation type="submission" date="2023-09" db="EMBL/GenBank/DDBJ databases">
        <authorList>
            <person name="Rey-Velasco X."/>
        </authorList>
    </citation>
    <scope>NUCLEOTIDE SEQUENCE [LARGE SCALE GENOMIC DNA]</scope>
    <source>
        <strain evidence="5 6">F394</strain>
    </source>
</reference>
<comment type="similarity">
    <text evidence="1">Belongs to the D-alanine--D-alanine ligase family.</text>
</comment>
<dbReference type="PROSITE" id="PS50975">
    <property type="entry name" value="ATP_GRASP"/>
    <property type="match status" value="1"/>
</dbReference>
<dbReference type="SUPFAM" id="SSF56059">
    <property type="entry name" value="Glutathione synthetase ATP-binding domain-like"/>
    <property type="match status" value="1"/>
</dbReference>
<accession>A0ABU3BRD8</accession>
<proteinExistence type="inferred from homology"/>
<evidence type="ECO:0000313" key="6">
    <source>
        <dbReference type="Proteomes" id="UP001267426"/>
    </source>
</evidence>
<dbReference type="Pfam" id="PF07478">
    <property type="entry name" value="Dala_Dala_lig_C"/>
    <property type="match status" value="1"/>
</dbReference>
<evidence type="ECO:0000313" key="5">
    <source>
        <dbReference type="EMBL" id="MDT0631746.1"/>
    </source>
</evidence>
<protein>
    <submittedName>
        <fullName evidence="5">D-alanine--D-alanine ligase</fullName>
    </submittedName>
</protein>
<keyword evidence="6" id="KW-1185">Reference proteome</keyword>
<organism evidence="5 6">
    <name type="scientific">Rubrivirga litoralis</name>
    <dbReference type="NCBI Taxonomy" id="3075598"/>
    <lineage>
        <taxon>Bacteria</taxon>
        <taxon>Pseudomonadati</taxon>
        <taxon>Rhodothermota</taxon>
        <taxon>Rhodothermia</taxon>
        <taxon>Rhodothermales</taxon>
        <taxon>Rubricoccaceae</taxon>
        <taxon>Rubrivirga</taxon>
    </lineage>
</organism>
<dbReference type="InterPro" id="IPR013815">
    <property type="entry name" value="ATP_grasp_subdomain_1"/>
</dbReference>
<evidence type="ECO:0000256" key="1">
    <source>
        <dbReference type="ARBA" id="ARBA00010871"/>
    </source>
</evidence>
<sequence>MTPSRPVPARPPRPLRVGLVYDRFGDAPAPPDAPPDWDAEYEPEATVAALEDAVRHLGHEPVRVGNVPALLAAVCRGGAGRGGLGLDAAVNIAESYGSRNREAHAPVLLELAGVPALGSDALALSVSLDKHLTKTVAAAAGVATPPGIVVPGRTPPGGGVEQGGAESMGVLGVADADLGFPVIVKPRYEGTAKGIAPTSRCADRPALRAEVARQRALYGQDLVVEAFVDGPEFTVGVVGTGDDAEALPVLQRATERATGIGLHALDEDPARPFAYDLDGALTPDLEAALQRDALAVHRALECHDFSRADFRLDRAGRPVFIETNPLPTFAPDGTFAILAELAGEPYPAFLAALLARGLRRLGLA</sequence>
<keyword evidence="2 5" id="KW-0436">Ligase</keyword>
<dbReference type="PANTHER" id="PTHR23132:SF23">
    <property type="entry name" value="D-ALANINE--D-ALANINE LIGASE B"/>
    <property type="match status" value="1"/>
</dbReference>
<dbReference type="EMBL" id="JAVRHT010000016">
    <property type="protein sequence ID" value="MDT0631746.1"/>
    <property type="molecule type" value="Genomic_DNA"/>
</dbReference>
<gene>
    <name evidence="5" type="ORF">RM540_08310</name>
</gene>
<dbReference type="RefSeq" id="WP_311663090.1">
    <property type="nucleotide sequence ID" value="NZ_JAVRHT010000016.1"/>
</dbReference>
<keyword evidence="3" id="KW-0547">Nucleotide-binding</keyword>
<keyword evidence="3" id="KW-0067">ATP-binding</keyword>
<evidence type="ECO:0000259" key="4">
    <source>
        <dbReference type="PROSITE" id="PS50975"/>
    </source>
</evidence>
<dbReference type="InterPro" id="IPR011761">
    <property type="entry name" value="ATP-grasp"/>
</dbReference>
<feature type="domain" description="ATP-grasp" evidence="4">
    <location>
        <begin position="134"/>
        <end position="355"/>
    </location>
</feature>
<name>A0ABU3BRD8_9BACT</name>
<dbReference type="PANTHER" id="PTHR23132">
    <property type="entry name" value="D-ALANINE--D-ALANINE LIGASE"/>
    <property type="match status" value="1"/>
</dbReference>
<dbReference type="InterPro" id="IPR011095">
    <property type="entry name" value="Dala_Dala_lig_C"/>
</dbReference>
<dbReference type="Gene3D" id="3.30.1490.20">
    <property type="entry name" value="ATP-grasp fold, A domain"/>
    <property type="match status" value="1"/>
</dbReference>
<evidence type="ECO:0000256" key="2">
    <source>
        <dbReference type="ARBA" id="ARBA00022598"/>
    </source>
</evidence>
<comment type="caution">
    <text evidence="5">The sequence shown here is derived from an EMBL/GenBank/DDBJ whole genome shotgun (WGS) entry which is preliminary data.</text>
</comment>